<dbReference type="PIRSF" id="PIRSF000524">
    <property type="entry name" value="SPT"/>
    <property type="match status" value="1"/>
</dbReference>
<evidence type="ECO:0000256" key="3">
    <source>
        <dbReference type="ARBA" id="ARBA00022898"/>
    </source>
</evidence>
<protein>
    <submittedName>
        <fullName evidence="7">Aspartate aminotransferase-like enzyme</fullName>
    </submittedName>
</protein>
<dbReference type="OrthoDB" id="9766472at2"/>
<dbReference type="Pfam" id="PF00266">
    <property type="entry name" value="Aminotran_5"/>
    <property type="match status" value="1"/>
</dbReference>
<dbReference type="Gene3D" id="3.40.640.10">
    <property type="entry name" value="Type I PLP-dependent aspartate aminotransferase-like (Major domain)"/>
    <property type="match status" value="1"/>
</dbReference>
<dbReference type="SUPFAM" id="SSF53383">
    <property type="entry name" value="PLP-dependent transferases"/>
    <property type="match status" value="1"/>
</dbReference>
<comment type="caution">
    <text evidence="7">The sequence shown here is derived from an EMBL/GenBank/DDBJ whole genome shotgun (WGS) entry which is preliminary data.</text>
</comment>
<reference evidence="7 8" key="1">
    <citation type="submission" date="2019-03" db="EMBL/GenBank/DDBJ databases">
        <title>Genomic Encyclopedia of Type Strains, Phase IV (KMG-IV): sequencing the most valuable type-strain genomes for metagenomic binning, comparative biology and taxonomic classification.</title>
        <authorList>
            <person name="Goeker M."/>
        </authorList>
    </citation>
    <scope>NUCLEOTIDE SEQUENCE [LARGE SCALE GENOMIC DNA]</scope>
    <source>
        <strain evidence="7 8">DSM 19605</strain>
    </source>
</reference>
<dbReference type="InterPro" id="IPR015424">
    <property type="entry name" value="PyrdxlP-dep_Trfase"/>
</dbReference>
<accession>A0A4R6TX46</accession>
<dbReference type="EMBL" id="SNYL01000022">
    <property type="protein sequence ID" value="TDQ38081.1"/>
    <property type="molecule type" value="Genomic_DNA"/>
</dbReference>
<dbReference type="Gene3D" id="3.90.1150.10">
    <property type="entry name" value="Aspartate Aminotransferase, domain 1"/>
    <property type="match status" value="1"/>
</dbReference>
<keyword evidence="8" id="KW-1185">Reference proteome</keyword>
<dbReference type="GO" id="GO:0004760">
    <property type="term" value="F:L-serine-pyruvate transaminase activity"/>
    <property type="evidence" value="ECO:0007669"/>
    <property type="project" value="TreeGrafter"/>
</dbReference>
<keyword evidence="7" id="KW-0808">Transferase</keyword>
<dbReference type="Proteomes" id="UP000295510">
    <property type="component" value="Unassembled WGS sequence"/>
</dbReference>
<dbReference type="InterPro" id="IPR024169">
    <property type="entry name" value="SP_NH2Trfase/AEP_transaminase"/>
</dbReference>
<evidence type="ECO:0000256" key="2">
    <source>
        <dbReference type="ARBA" id="ARBA00009236"/>
    </source>
</evidence>
<sequence>MPGLLPHIDPDGLLEFSVVYTDRALNHMSQRFQGVMRDISAILKAVYAGHATVLVPGSGTFGMEAVARQFATGQKVLVIRNGWFSYRWTQIFEMGSIPAQEIVLKARRVNDDPESPWVPCPIDEVVATIRREKPAVVFAPHVETASGMILPDDYLQAVAEAVHEVGGLFVLDCIASGAMWVDMRATGVDVLVSAPQKGWSGSPACAMVVLSERARAAIEGTTSTSFACDLKKWLQVMEAYEKGGHTYHTTMPTDALARLRDVMQETRDYGFDKVRQEQIELGARVRALLESRGIRSVAADGFKAPGVVVSYTRDPEIQNGKKFLALGLQTAAGVPLQCDEPPGFSTFRIGLFGLEKLHHVERTVAHLAQALDRLGLQPVAQPAGAVA</sequence>
<evidence type="ECO:0000313" key="7">
    <source>
        <dbReference type="EMBL" id="TDQ38081.1"/>
    </source>
</evidence>
<comment type="similarity">
    <text evidence="2">Belongs to the class-V pyridoxal-phosphate-dependent aminotransferase family.</text>
</comment>
<keyword evidence="3 5" id="KW-0663">Pyridoxal phosphate</keyword>
<dbReference type="InterPro" id="IPR015422">
    <property type="entry name" value="PyrdxlP-dep_Trfase_small"/>
</dbReference>
<evidence type="ECO:0000256" key="5">
    <source>
        <dbReference type="PIRSR" id="PIRSR000524-50"/>
    </source>
</evidence>
<proteinExistence type="inferred from homology"/>
<keyword evidence="7" id="KW-0032">Aminotransferase</keyword>
<comment type="cofactor">
    <cofactor evidence="1 5">
        <name>pyridoxal 5'-phosphate</name>
        <dbReference type="ChEBI" id="CHEBI:597326"/>
    </cofactor>
</comment>
<evidence type="ECO:0000313" key="8">
    <source>
        <dbReference type="Proteomes" id="UP000295510"/>
    </source>
</evidence>
<dbReference type="AlphaFoldDB" id="A0A4R6TX46"/>
<feature type="binding site" evidence="4">
    <location>
        <position position="348"/>
    </location>
    <ligand>
        <name>substrate</name>
    </ligand>
</feature>
<feature type="domain" description="Aminotransferase class V" evidence="6">
    <location>
        <begin position="23"/>
        <end position="297"/>
    </location>
</feature>
<evidence type="ECO:0000259" key="6">
    <source>
        <dbReference type="Pfam" id="PF00266"/>
    </source>
</evidence>
<evidence type="ECO:0000256" key="1">
    <source>
        <dbReference type="ARBA" id="ARBA00001933"/>
    </source>
</evidence>
<organism evidence="7 8">
    <name type="scientific">Tepidicella xavieri</name>
    <dbReference type="NCBI Taxonomy" id="360241"/>
    <lineage>
        <taxon>Bacteria</taxon>
        <taxon>Pseudomonadati</taxon>
        <taxon>Pseudomonadota</taxon>
        <taxon>Betaproteobacteria</taxon>
        <taxon>Burkholderiales</taxon>
        <taxon>Tepidicella</taxon>
    </lineage>
</organism>
<dbReference type="GO" id="GO:0019265">
    <property type="term" value="P:glycine biosynthetic process, by transamination of glyoxylate"/>
    <property type="evidence" value="ECO:0007669"/>
    <property type="project" value="TreeGrafter"/>
</dbReference>
<gene>
    <name evidence="7" type="ORF">DFR43_12223</name>
</gene>
<dbReference type="InterPro" id="IPR000192">
    <property type="entry name" value="Aminotrans_V_dom"/>
</dbReference>
<feature type="modified residue" description="N6-(pyridoxal phosphate)lysine" evidence="5">
    <location>
        <position position="197"/>
    </location>
</feature>
<evidence type="ECO:0000256" key="4">
    <source>
        <dbReference type="PIRSR" id="PIRSR000524-1"/>
    </source>
</evidence>
<dbReference type="InterPro" id="IPR015421">
    <property type="entry name" value="PyrdxlP-dep_Trfase_major"/>
</dbReference>
<dbReference type="RefSeq" id="WP_133599401.1">
    <property type="nucleotide sequence ID" value="NZ_SNYL01000022.1"/>
</dbReference>
<dbReference type="GO" id="GO:0008453">
    <property type="term" value="F:alanine-glyoxylate transaminase activity"/>
    <property type="evidence" value="ECO:0007669"/>
    <property type="project" value="TreeGrafter"/>
</dbReference>
<dbReference type="PANTHER" id="PTHR21152:SF40">
    <property type="entry name" value="ALANINE--GLYOXYLATE AMINOTRANSFERASE"/>
    <property type="match status" value="1"/>
</dbReference>
<dbReference type="PANTHER" id="PTHR21152">
    <property type="entry name" value="AMINOTRANSFERASE CLASS V"/>
    <property type="match status" value="1"/>
</dbReference>
<name>A0A4R6TX46_9BURK</name>